<sequence>MAGHTEEILVHVDAPSGVRDDAAYRSLVDAYLGFESISRQCVYGAVADNESENEANLDATVEDLTSSLSSASDQPRSQNNHDETCSVNSGDELQSLLAPHESKTPATIQYYSTEEDSELSFQAPIPYGYQASDGEKRNSLAHTNHNSPEIHHNNTSPLVQSANTESLTWDTPLDTIPDSQPVTPPPEDVTDQTGLESIQVDRSYVPDTIRQSKRFRVENADGGTGSDINDETRIPSSVASSPSSHESDQSEPAARRQHTKNVFKTSPGTFKTQRITSKRNSNNSHQRSLSHGSNHTSRAKTSNTTASITLEQPAKKRQTLPQTTEAISLEKLPLEIRAPNPAVSHEKFHTHITPTLGSLASRMNLISRFKPSQQTRDLYPLERGYWLIQNLTIIHADPPIDLALPKTPDKPTHIWTLAFFSQFWCFLRDFLVEGRAGWGVWCLLEACPDESNHEEQGKASTSSSSSSQSANIKPSSEQIKTVNLKIYTWGEVVPHIYMLLYLATERRIRNIRDVEWRDARDEVVIRM</sequence>
<dbReference type="RefSeq" id="XP_046068079.1">
    <property type="nucleotide sequence ID" value="XM_046214436.1"/>
</dbReference>
<feature type="region of interest" description="Disordered" evidence="1">
    <location>
        <begin position="127"/>
        <end position="157"/>
    </location>
</feature>
<gene>
    <name evidence="2" type="ORF">BGW36DRAFT_363094</name>
</gene>
<feature type="region of interest" description="Disordered" evidence="1">
    <location>
        <begin position="453"/>
        <end position="474"/>
    </location>
</feature>
<feature type="compositionally biased region" description="Low complexity" evidence="1">
    <location>
        <begin position="460"/>
        <end position="474"/>
    </location>
</feature>
<feature type="compositionally biased region" description="Polar residues" evidence="1">
    <location>
        <begin position="64"/>
        <end position="78"/>
    </location>
</feature>
<proteinExistence type="predicted"/>
<accession>A0AAD4PWJ7</accession>
<comment type="caution">
    <text evidence="2">The sequence shown here is derived from an EMBL/GenBank/DDBJ whole genome shotgun (WGS) entry which is preliminary data.</text>
</comment>
<organism evidence="2 3">
    <name type="scientific">Talaromyces proteolyticus</name>
    <dbReference type="NCBI Taxonomy" id="1131652"/>
    <lineage>
        <taxon>Eukaryota</taxon>
        <taxon>Fungi</taxon>
        <taxon>Dikarya</taxon>
        <taxon>Ascomycota</taxon>
        <taxon>Pezizomycotina</taxon>
        <taxon>Eurotiomycetes</taxon>
        <taxon>Eurotiomycetidae</taxon>
        <taxon>Eurotiales</taxon>
        <taxon>Trichocomaceae</taxon>
        <taxon>Talaromyces</taxon>
        <taxon>Talaromyces sect. Bacilispori</taxon>
    </lineage>
</organism>
<dbReference type="Proteomes" id="UP001201262">
    <property type="component" value="Unassembled WGS sequence"/>
</dbReference>
<evidence type="ECO:0000313" key="2">
    <source>
        <dbReference type="EMBL" id="KAH8692082.1"/>
    </source>
</evidence>
<feature type="region of interest" description="Disordered" evidence="1">
    <location>
        <begin position="169"/>
        <end position="326"/>
    </location>
</feature>
<protein>
    <submittedName>
        <fullName evidence="2">Uncharacterized protein</fullName>
    </submittedName>
</protein>
<evidence type="ECO:0000256" key="1">
    <source>
        <dbReference type="SAM" id="MobiDB-lite"/>
    </source>
</evidence>
<dbReference type="EMBL" id="JAJTJA010000011">
    <property type="protein sequence ID" value="KAH8692082.1"/>
    <property type="molecule type" value="Genomic_DNA"/>
</dbReference>
<dbReference type="GeneID" id="70244723"/>
<feature type="region of interest" description="Disordered" evidence="1">
    <location>
        <begin position="64"/>
        <end position="88"/>
    </location>
</feature>
<name>A0AAD4PWJ7_9EURO</name>
<feature type="compositionally biased region" description="Polar residues" evidence="1">
    <location>
        <begin position="140"/>
        <end position="157"/>
    </location>
</feature>
<keyword evidence="3" id="KW-1185">Reference proteome</keyword>
<evidence type="ECO:0000313" key="3">
    <source>
        <dbReference type="Proteomes" id="UP001201262"/>
    </source>
</evidence>
<reference evidence="2" key="1">
    <citation type="submission" date="2021-12" db="EMBL/GenBank/DDBJ databases">
        <title>Convergent genome expansion in fungi linked to evolution of root-endophyte symbiosis.</title>
        <authorList>
            <consortium name="DOE Joint Genome Institute"/>
            <person name="Ke Y.-H."/>
            <person name="Bonito G."/>
            <person name="Liao H.-L."/>
            <person name="Looney B."/>
            <person name="Rojas-Flechas A."/>
            <person name="Nash J."/>
            <person name="Hameed K."/>
            <person name="Schadt C."/>
            <person name="Martin F."/>
            <person name="Crous P.W."/>
            <person name="Miettinen O."/>
            <person name="Magnuson J.K."/>
            <person name="Labbe J."/>
            <person name="Jacobson D."/>
            <person name="Doktycz M.J."/>
            <person name="Veneault-Fourrey C."/>
            <person name="Kuo A."/>
            <person name="Mondo S."/>
            <person name="Calhoun S."/>
            <person name="Riley R."/>
            <person name="Ohm R."/>
            <person name="LaButti K."/>
            <person name="Andreopoulos B."/>
            <person name="Pangilinan J."/>
            <person name="Nolan M."/>
            <person name="Tritt A."/>
            <person name="Clum A."/>
            <person name="Lipzen A."/>
            <person name="Daum C."/>
            <person name="Barry K."/>
            <person name="Grigoriev I.V."/>
            <person name="Vilgalys R."/>
        </authorList>
    </citation>
    <scope>NUCLEOTIDE SEQUENCE</scope>
    <source>
        <strain evidence="2">PMI_201</strain>
    </source>
</reference>
<dbReference type="AlphaFoldDB" id="A0AAD4PWJ7"/>
<feature type="compositionally biased region" description="Polar residues" evidence="1">
    <location>
        <begin position="262"/>
        <end position="310"/>
    </location>
</feature>